<dbReference type="Proteomes" id="UP000410984">
    <property type="component" value="Unassembled WGS sequence"/>
</dbReference>
<protein>
    <submittedName>
        <fullName evidence="2">Uncharacterized protein</fullName>
    </submittedName>
</protein>
<keyword evidence="1" id="KW-1133">Transmembrane helix</keyword>
<evidence type="ECO:0000313" key="2">
    <source>
        <dbReference type="EMBL" id="VUD72451.1"/>
    </source>
</evidence>
<dbReference type="EMBL" id="CABFPH010000042">
    <property type="protein sequence ID" value="VUD72451.1"/>
    <property type="molecule type" value="Genomic_DNA"/>
</dbReference>
<keyword evidence="1" id="KW-0812">Transmembrane</keyword>
<dbReference type="OrthoDB" id="8001130at2"/>
<gene>
    <name evidence="2" type="ORF">MET9862_03050</name>
</gene>
<evidence type="ECO:0000313" key="3">
    <source>
        <dbReference type="Proteomes" id="UP000410984"/>
    </source>
</evidence>
<feature type="transmembrane region" description="Helical" evidence="1">
    <location>
        <begin position="63"/>
        <end position="82"/>
    </location>
</feature>
<sequence length="100" mass="11803">MGHVQDPDRPDEAGPDEERRIVRFGTEWRAFIRRQNPDRLSALDELIEERIERRALARFYRRVRHAAVAVTVAAFAVAQFGIDRLPIVRQLWRLLRGDLR</sequence>
<reference evidence="2 3" key="1">
    <citation type="submission" date="2019-06" db="EMBL/GenBank/DDBJ databases">
        <authorList>
            <person name="Rodrigo-Torres L."/>
            <person name="Arahal R. D."/>
            <person name="Lucena T."/>
        </authorList>
    </citation>
    <scope>NUCLEOTIDE SEQUENCE [LARGE SCALE GENOMIC DNA]</scope>
    <source>
        <strain evidence="2 3">SB0023/3</strain>
    </source>
</reference>
<keyword evidence="3" id="KW-1185">Reference proteome</keyword>
<name>A0A509EDX5_9HYPH</name>
<accession>A0A509EDX5</accession>
<organism evidence="2 3">
    <name type="scientific">Methylobacterium symbioticum</name>
    <dbReference type="NCBI Taxonomy" id="2584084"/>
    <lineage>
        <taxon>Bacteria</taxon>
        <taxon>Pseudomonadati</taxon>
        <taxon>Pseudomonadota</taxon>
        <taxon>Alphaproteobacteria</taxon>
        <taxon>Hyphomicrobiales</taxon>
        <taxon>Methylobacteriaceae</taxon>
        <taxon>Methylobacterium</taxon>
    </lineage>
</organism>
<evidence type="ECO:0000256" key="1">
    <source>
        <dbReference type="SAM" id="Phobius"/>
    </source>
</evidence>
<keyword evidence="1" id="KW-0472">Membrane</keyword>
<proteinExistence type="predicted"/>
<dbReference type="RefSeq" id="WP_142583751.1">
    <property type="nucleotide sequence ID" value="NZ_CABFPH010000042.1"/>
</dbReference>
<dbReference type="AlphaFoldDB" id="A0A509EDX5"/>